<protein>
    <submittedName>
        <fullName evidence="1">Uncharacterized protein</fullName>
    </submittedName>
</protein>
<evidence type="ECO:0000313" key="1">
    <source>
        <dbReference type="EMBL" id="AZL68333.1"/>
    </source>
</evidence>
<name>A0A3S8UJ81_9PSED</name>
<dbReference type="OrthoDB" id="3533713at2"/>
<accession>A0A3S8UJ81</accession>
<dbReference type="Pfam" id="PF15580">
    <property type="entry name" value="Imm53"/>
    <property type="match status" value="1"/>
</dbReference>
<reference evidence="1 2" key="1">
    <citation type="submission" date="2018-12" db="EMBL/GenBank/DDBJ databases">
        <authorList>
            <person name="Li S."/>
            <person name="Yang R."/>
            <person name="Chen G."/>
            <person name="Zou L."/>
            <person name="Zhang C."/>
            <person name="Chen Y."/>
            <person name="Liu Z."/>
            <person name="Li Y."/>
            <person name="Yan Y."/>
            <person name="Huang M."/>
            <person name="Chen T."/>
        </authorList>
    </citation>
    <scope>NUCLEOTIDE SEQUENCE [LARGE SCALE GENOMIC DNA]</scope>
    <source>
        <strain evidence="1 2">1257</strain>
    </source>
</reference>
<dbReference type="KEGG" id="pory:EJA05_11625"/>
<dbReference type="Proteomes" id="UP000268230">
    <property type="component" value="Chromosome"/>
</dbReference>
<proteinExistence type="predicted"/>
<gene>
    <name evidence="1" type="ORF">EJA05_11625</name>
</gene>
<dbReference type="AlphaFoldDB" id="A0A3S8UJ81"/>
<dbReference type="InterPro" id="IPR028228">
    <property type="entry name" value="Imm53"/>
</dbReference>
<sequence length="136" mass="15313">MNMSSHPRCGLKTDAAGKFRLLQRTLMAARILRLENLIEKLQSWYSSQCNDVWEHSFGIEISNIDNPGWKIKITGANSKSNLNINIERSDTDWIVINADDTAFQAYGGSLNLQELLETAAKWLEWPCLSGRATLAT</sequence>
<organism evidence="1 2">
    <name type="scientific">Pseudomonas entomophila</name>
    <dbReference type="NCBI Taxonomy" id="312306"/>
    <lineage>
        <taxon>Bacteria</taxon>
        <taxon>Pseudomonadati</taxon>
        <taxon>Pseudomonadota</taxon>
        <taxon>Gammaproteobacteria</taxon>
        <taxon>Pseudomonadales</taxon>
        <taxon>Pseudomonadaceae</taxon>
        <taxon>Pseudomonas</taxon>
    </lineage>
</organism>
<evidence type="ECO:0000313" key="2">
    <source>
        <dbReference type="Proteomes" id="UP000268230"/>
    </source>
</evidence>
<dbReference type="EMBL" id="CP034338">
    <property type="protein sequence ID" value="AZL68333.1"/>
    <property type="molecule type" value="Genomic_DNA"/>
</dbReference>